<proteinExistence type="predicted"/>
<protein>
    <recommendedName>
        <fullName evidence="1">UspA domain-containing protein</fullName>
    </recommendedName>
</protein>
<sequence>MATRSDGLVVVLGVDQSEHSEYTLKWYLKHVHRSDHKLHLVHVPEHVNEISRMLTLSTVHELTDASRQMTDILMNNYLQWCSQNGVPDAKFAHPNGHEQWHEIIKYAEDVQAGLIVLGNKGQGKLRRTLLGSVSDSVVHHSPVPVLVCRNMDHIHPSH</sequence>
<organism evidence="2">
    <name type="scientific">Arion vulgaris</name>
    <dbReference type="NCBI Taxonomy" id="1028688"/>
    <lineage>
        <taxon>Eukaryota</taxon>
        <taxon>Metazoa</taxon>
        <taxon>Spiralia</taxon>
        <taxon>Lophotrochozoa</taxon>
        <taxon>Mollusca</taxon>
        <taxon>Gastropoda</taxon>
        <taxon>Heterobranchia</taxon>
        <taxon>Euthyneura</taxon>
        <taxon>Panpulmonata</taxon>
        <taxon>Eupulmonata</taxon>
        <taxon>Stylommatophora</taxon>
        <taxon>Helicina</taxon>
        <taxon>Arionoidea</taxon>
        <taxon>Arionidae</taxon>
        <taxon>Arion</taxon>
    </lineage>
</organism>
<feature type="domain" description="UspA" evidence="1">
    <location>
        <begin position="10"/>
        <end position="149"/>
    </location>
</feature>
<dbReference type="SUPFAM" id="SSF52402">
    <property type="entry name" value="Adenine nucleotide alpha hydrolases-like"/>
    <property type="match status" value="1"/>
</dbReference>
<dbReference type="CDD" id="cd23659">
    <property type="entry name" value="USP_At3g01520-like"/>
    <property type="match status" value="1"/>
</dbReference>
<dbReference type="PANTHER" id="PTHR31964:SF113">
    <property type="entry name" value="USPA DOMAIN-CONTAINING PROTEIN"/>
    <property type="match status" value="1"/>
</dbReference>
<accession>A0A0B6ZAV4</accession>
<gene>
    <name evidence="2" type="primary">ORF56028</name>
</gene>
<name>A0A0B6ZAV4_9EUPU</name>
<evidence type="ECO:0000313" key="2">
    <source>
        <dbReference type="EMBL" id="CEK65724.1"/>
    </source>
</evidence>
<dbReference type="AlphaFoldDB" id="A0A0B6ZAV4"/>
<evidence type="ECO:0000259" key="1">
    <source>
        <dbReference type="Pfam" id="PF00582"/>
    </source>
</evidence>
<dbReference type="PANTHER" id="PTHR31964">
    <property type="entry name" value="ADENINE NUCLEOTIDE ALPHA HYDROLASES-LIKE SUPERFAMILY PROTEIN"/>
    <property type="match status" value="1"/>
</dbReference>
<reference evidence="2" key="1">
    <citation type="submission" date="2014-12" db="EMBL/GenBank/DDBJ databases">
        <title>Insight into the proteome of Arion vulgaris.</title>
        <authorList>
            <person name="Aradska J."/>
            <person name="Bulat T."/>
            <person name="Smidak R."/>
            <person name="Sarate P."/>
            <person name="Gangsoo J."/>
            <person name="Sialana F."/>
            <person name="Bilban M."/>
            <person name="Lubec G."/>
        </authorList>
    </citation>
    <scope>NUCLEOTIDE SEQUENCE</scope>
    <source>
        <tissue evidence="2">Skin</tissue>
    </source>
</reference>
<dbReference type="InterPro" id="IPR006015">
    <property type="entry name" value="Universal_stress_UspA"/>
</dbReference>
<dbReference type="InterPro" id="IPR014729">
    <property type="entry name" value="Rossmann-like_a/b/a_fold"/>
</dbReference>
<dbReference type="Gene3D" id="3.40.50.620">
    <property type="entry name" value="HUPs"/>
    <property type="match status" value="1"/>
</dbReference>
<dbReference type="InterPro" id="IPR006016">
    <property type="entry name" value="UspA"/>
</dbReference>
<dbReference type="Pfam" id="PF00582">
    <property type="entry name" value="Usp"/>
    <property type="match status" value="1"/>
</dbReference>
<dbReference type="EMBL" id="HACG01018859">
    <property type="protein sequence ID" value="CEK65724.1"/>
    <property type="molecule type" value="Transcribed_RNA"/>
</dbReference>
<dbReference type="PRINTS" id="PR01438">
    <property type="entry name" value="UNVRSLSTRESS"/>
</dbReference>